<evidence type="ECO:0000259" key="3">
    <source>
        <dbReference type="SMART" id="SM01006"/>
    </source>
</evidence>
<comment type="pathway">
    <text evidence="1">Siderophore biosynthesis.</text>
</comment>
<keyword evidence="5" id="KW-1185">Reference proteome</keyword>
<dbReference type="InterPro" id="IPR022770">
    <property type="entry name" value="IucA/IucC-like_C"/>
</dbReference>
<comment type="caution">
    <text evidence="4">The sequence shown here is derived from an EMBL/GenBank/DDBJ whole genome shotgun (WGS) entry which is preliminary data.</text>
</comment>
<gene>
    <name evidence="4" type="ORF">BZG74_05630</name>
</gene>
<dbReference type="InterPro" id="IPR007310">
    <property type="entry name" value="Aerobactin_biosyn_IucA/IucC_N"/>
</dbReference>
<dbReference type="Gene3D" id="3.40.630.30">
    <property type="match status" value="1"/>
</dbReference>
<comment type="similarity">
    <text evidence="2">Belongs to the IucA/IucC family.</text>
</comment>
<dbReference type="Pfam" id="PF06276">
    <property type="entry name" value="FhuF"/>
    <property type="match status" value="1"/>
</dbReference>
<reference evidence="5" key="1">
    <citation type="submission" date="2017-01" db="EMBL/GenBank/DDBJ databases">
        <title>Draft genome of the species Salinivibrio sharmensis.</title>
        <authorList>
            <person name="Lopez-Hermoso C."/>
            <person name="De La Haba R."/>
            <person name="Sanchez-Porro C."/>
            <person name="Ventosa A."/>
        </authorList>
    </citation>
    <scope>NUCLEOTIDE SEQUENCE [LARGE SCALE GENOMIC DNA]</scope>
    <source>
        <strain evidence="5">CBH463</strain>
    </source>
</reference>
<feature type="domain" description="Acyltransferase MbtK/IucB-like conserved" evidence="3">
    <location>
        <begin position="719"/>
        <end position="766"/>
    </location>
</feature>
<dbReference type="EMBL" id="MUFC01000004">
    <property type="protein sequence ID" value="OOE89320.1"/>
    <property type="molecule type" value="Genomic_DNA"/>
</dbReference>
<dbReference type="SMART" id="SM01006">
    <property type="entry name" value="AlcB"/>
    <property type="match status" value="1"/>
</dbReference>
<organism evidence="4 5">
    <name type="scientific">Salinivibrio sharmensis</name>
    <dbReference type="NCBI Taxonomy" id="390883"/>
    <lineage>
        <taxon>Bacteria</taxon>
        <taxon>Pseudomonadati</taxon>
        <taxon>Pseudomonadota</taxon>
        <taxon>Gammaproteobacteria</taxon>
        <taxon>Vibrionales</taxon>
        <taxon>Vibrionaceae</taxon>
        <taxon>Salinivibrio</taxon>
    </lineage>
</organism>
<dbReference type="Pfam" id="PF04183">
    <property type="entry name" value="IucA_IucC"/>
    <property type="match status" value="1"/>
</dbReference>
<protein>
    <recommendedName>
        <fullName evidence="3">Acyltransferase MbtK/IucB-like conserved domain-containing protein</fullName>
    </recommendedName>
</protein>
<dbReference type="PANTHER" id="PTHR34384:SF5">
    <property type="entry name" value="L-2,3-DIAMINOPROPANOATE--CITRATE LIGASE"/>
    <property type="match status" value="1"/>
</dbReference>
<dbReference type="Gene3D" id="1.10.510.40">
    <property type="match status" value="1"/>
</dbReference>
<dbReference type="PANTHER" id="PTHR34384">
    <property type="entry name" value="L-2,3-DIAMINOPROPANOATE--CITRATE LIGASE"/>
    <property type="match status" value="1"/>
</dbReference>
<dbReference type="InterPro" id="IPR037455">
    <property type="entry name" value="LucA/IucC-like"/>
</dbReference>
<evidence type="ECO:0000256" key="2">
    <source>
        <dbReference type="ARBA" id="ARBA00007832"/>
    </source>
</evidence>
<dbReference type="InterPro" id="IPR019432">
    <property type="entry name" value="Acyltransferase_MbtK/IucB-like"/>
</dbReference>
<dbReference type="SUPFAM" id="SSF55729">
    <property type="entry name" value="Acyl-CoA N-acyltransferases (Nat)"/>
    <property type="match status" value="1"/>
</dbReference>
<accession>A0ABX3KIP7</accession>
<dbReference type="Proteomes" id="UP000188627">
    <property type="component" value="Unassembled WGS sequence"/>
</dbReference>
<proteinExistence type="inferred from homology"/>
<evidence type="ECO:0000313" key="4">
    <source>
        <dbReference type="EMBL" id="OOE89320.1"/>
    </source>
</evidence>
<name>A0ABX3KIP7_9GAMM</name>
<dbReference type="Pfam" id="PF13523">
    <property type="entry name" value="Acetyltransf_8"/>
    <property type="match status" value="1"/>
</dbReference>
<evidence type="ECO:0000256" key="1">
    <source>
        <dbReference type="ARBA" id="ARBA00004924"/>
    </source>
</evidence>
<evidence type="ECO:0000313" key="5">
    <source>
        <dbReference type="Proteomes" id="UP000188627"/>
    </source>
</evidence>
<dbReference type="RefSeq" id="WP_077771721.1">
    <property type="nucleotide sequence ID" value="NZ_MUFC01000004.1"/>
</dbReference>
<dbReference type="InterPro" id="IPR016181">
    <property type="entry name" value="Acyl_CoA_acyltransferase"/>
</dbReference>
<sequence>MTHPLSLNAFFNALFVEHPHTRVIKAQPDQVSFPCEQGELLLPLTYTSAAGRHRYQGDIMWRGSDGETVPTTFADAVCRIAQSVPEVSGERLDRFASRVSQSDAYVQRAEAHWQHRFADRWPQRFIESEQSLTGGHSMHPAPKSNEPLAPEQQEAYLPEFAQSFAIEWFAVTPGQWTGEGVNHDVLDTLQSLFVDSVGLTHAANLPQGWLPIPMHPLQAQAWRDSDDARALKNSVIDLALTSSGWLATSSSRAIYHPDHPWMLKVSLPVKLTNSVRLLTATEAKRGTLLSKMLNAAPGQTLQQRTPTTTFIEEPVWCTILSVQGEPLSLPLVSLRDNIFAHQADQDVHLLASINQPHGQGSQISALIAQAAQHHQWTQHDAAHHWLAAFLDHILYPLCLARSDYGILLLAHQQNILLRTAHGLPNAMMYRDCQGIWVTDPAPALFPDAFSEGLPSCYVPADKVDPYLSYYLIGNTLINTLSAISEATGVTEQRLWQVCRQAFATWRESHPVDSRLYDYLLDSPTLHWKRNFNTFLADHNEATLADPSQIYTDIDNPFYGDNSLGSWVFKPVNLDRTVGLRSHSLDTSYHLIDVMEHGQAKATFVLHQPDKDTATLTTRYCNDESLWWSAIEHAFYQHQCQALHASDYPHALQSVIAPGTPLTLSQFKQHCPIWHQAQAPANEGYQTADNGLTHPTRPEKPRGVFYRRYFYHLKRTLTLRPVAIERDLACFHAWHNHPDIAPIWELEGSLAFHRQYLQKAHHDAHLIPVIGEFDGQPFGYFEIYWVAEDRLGPYYDVDAFDRGVHMLVGNPNFMGRQYFKAWAQSIIHYCFVTESRTLNVMGEPNAANWRVVRISRGVGMKKQKEFDFPHKRAALLQCERNDFFAHYAQ</sequence>